<dbReference type="SUPFAM" id="SSF50729">
    <property type="entry name" value="PH domain-like"/>
    <property type="match status" value="1"/>
</dbReference>
<dbReference type="SMART" id="SM00233">
    <property type="entry name" value="PH"/>
    <property type="match status" value="1"/>
</dbReference>
<protein>
    <recommendedName>
        <fullName evidence="1">PH domain-containing protein</fullName>
    </recommendedName>
</protein>
<dbReference type="PROSITE" id="PS50003">
    <property type="entry name" value="PH_DOMAIN"/>
    <property type="match status" value="1"/>
</dbReference>
<dbReference type="EMBL" id="JAWDGP010002489">
    <property type="protein sequence ID" value="KAK3782761.1"/>
    <property type="molecule type" value="Genomic_DNA"/>
</dbReference>
<dbReference type="AlphaFoldDB" id="A0AAE1DTS1"/>
<evidence type="ECO:0000259" key="1">
    <source>
        <dbReference type="PROSITE" id="PS50003"/>
    </source>
</evidence>
<comment type="caution">
    <text evidence="2">The sequence shown here is derived from an EMBL/GenBank/DDBJ whole genome shotgun (WGS) entry which is preliminary data.</text>
</comment>
<organism evidence="2 3">
    <name type="scientific">Elysia crispata</name>
    <name type="common">lettuce slug</name>
    <dbReference type="NCBI Taxonomy" id="231223"/>
    <lineage>
        <taxon>Eukaryota</taxon>
        <taxon>Metazoa</taxon>
        <taxon>Spiralia</taxon>
        <taxon>Lophotrochozoa</taxon>
        <taxon>Mollusca</taxon>
        <taxon>Gastropoda</taxon>
        <taxon>Heterobranchia</taxon>
        <taxon>Euthyneura</taxon>
        <taxon>Panpulmonata</taxon>
        <taxon>Sacoglossa</taxon>
        <taxon>Placobranchoidea</taxon>
        <taxon>Plakobranchidae</taxon>
        <taxon>Elysia</taxon>
    </lineage>
</organism>
<dbReference type="Proteomes" id="UP001283361">
    <property type="component" value="Unassembled WGS sequence"/>
</dbReference>
<proteinExistence type="predicted"/>
<dbReference type="Pfam" id="PF00169">
    <property type="entry name" value="PH"/>
    <property type="match status" value="1"/>
</dbReference>
<dbReference type="InterPro" id="IPR001849">
    <property type="entry name" value="PH_domain"/>
</dbReference>
<sequence length="188" mass="21377">MVGVSPAPDFREIKVGVMLKRSQGKSAFTKENYQRRVFVLDTSALRYFDGSEKERGDEKGSILVSEMLAVEPVEDGLLTGQKHAFQIAYTYEVDQSTIALYVVAPNEGARDSWITAIRTEALKHDAQLQEYYHRGILVEGIYNCCGRKMDMDGCQKASQRSASRFCRYKGLCRIPHLYKRPKARRLEA</sequence>
<evidence type="ECO:0000313" key="2">
    <source>
        <dbReference type="EMBL" id="KAK3782761.1"/>
    </source>
</evidence>
<keyword evidence="3" id="KW-1185">Reference proteome</keyword>
<name>A0AAE1DTS1_9GAST</name>
<dbReference type="InterPro" id="IPR011993">
    <property type="entry name" value="PH-like_dom_sf"/>
</dbReference>
<gene>
    <name evidence="2" type="ORF">RRG08_037758</name>
</gene>
<evidence type="ECO:0000313" key="3">
    <source>
        <dbReference type="Proteomes" id="UP001283361"/>
    </source>
</evidence>
<accession>A0AAE1DTS1</accession>
<feature type="domain" description="PH" evidence="1">
    <location>
        <begin position="11"/>
        <end position="122"/>
    </location>
</feature>
<dbReference type="Gene3D" id="2.30.29.30">
    <property type="entry name" value="Pleckstrin-homology domain (PH domain)/Phosphotyrosine-binding domain (PTB)"/>
    <property type="match status" value="1"/>
</dbReference>
<reference evidence="2" key="1">
    <citation type="journal article" date="2023" name="G3 (Bethesda)">
        <title>A reference genome for the long-term kleptoplast-retaining sea slug Elysia crispata morphotype clarki.</title>
        <authorList>
            <person name="Eastman K.E."/>
            <person name="Pendleton A.L."/>
            <person name="Shaikh M.A."/>
            <person name="Suttiyut T."/>
            <person name="Ogas R."/>
            <person name="Tomko P."/>
            <person name="Gavelis G."/>
            <person name="Widhalm J.R."/>
            <person name="Wisecaver J.H."/>
        </authorList>
    </citation>
    <scope>NUCLEOTIDE SEQUENCE</scope>
    <source>
        <strain evidence="2">ECLA1</strain>
    </source>
</reference>